<dbReference type="AlphaFoldDB" id="A0A0M7B728"/>
<dbReference type="Pfam" id="PF06568">
    <property type="entry name" value="YjiS-like"/>
    <property type="match status" value="1"/>
</dbReference>
<evidence type="ECO:0000313" key="2">
    <source>
        <dbReference type="EMBL" id="CUH19704.1"/>
    </source>
</evidence>
<gene>
    <name evidence="2" type="ORF">JSE7799_00491</name>
</gene>
<dbReference type="STRING" id="313367.JSE7799_00491"/>
<dbReference type="Proteomes" id="UP000049455">
    <property type="component" value="Unassembled WGS sequence"/>
</dbReference>
<feature type="domain" description="YjiS-like" evidence="1">
    <location>
        <begin position="28"/>
        <end position="61"/>
    </location>
</feature>
<evidence type="ECO:0000313" key="3">
    <source>
        <dbReference type="Proteomes" id="UP000049455"/>
    </source>
</evidence>
<evidence type="ECO:0000259" key="1">
    <source>
        <dbReference type="Pfam" id="PF06568"/>
    </source>
</evidence>
<dbReference type="InterPro" id="IPR009506">
    <property type="entry name" value="YjiS-like"/>
</dbReference>
<dbReference type="RefSeq" id="WP_083480175.1">
    <property type="nucleotide sequence ID" value="NZ_CYPR01000023.1"/>
</dbReference>
<proteinExistence type="predicted"/>
<sequence>MATTTYGNATAITTLRESFAARIATARANHARWRTYRRTHDELSALSDRDLADLGMSRSGIRAVAYEAAYGA</sequence>
<keyword evidence="3" id="KW-1185">Reference proteome</keyword>
<organism evidence="2 3">
    <name type="scientific">Jannaschia seosinensis</name>
    <dbReference type="NCBI Taxonomy" id="313367"/>
    <lineage>
        <taxon>Bacteria</taxon>
        <taxon>Pseudomonadati</taxon>
        <taxon>Pseudomonadota</taxon>
        <taxon>Alphaproteobacteria</taxon>
        <taxon>Rhodobacterales</taxon>
        <taxon>Roseobacteraceae</taxon>
        <taxon>Jannaschia</taxon>
    </lineage>
</organism>
<dbReference type="EMBL" id="CYPR01000023">
    <property type="protein sequence ID" value="CUH19704.1"/>
    <property type="molecule type" value="Genomic_DNA"/>
</dbReference>
<protein>
    <recommendedName>
        <fullName evidence="1">YjiS-like domain-containing protein</fullName>
    </recommendedName>
</protein>
<name>A0A0M7B728_9RHOB</name>
<accession>A0A0M7B728</accession>
<reference evidence="2 3" key="1">
    <citation type="submission" date="2015-09" db="EMBL/GenBank/DDBJ databases">
        <authorList>
            <person name="Jackson K.R."/>
            <person name="Lunt B.L."/>
            <person name="Fisher J.N.B."/>
            <person name="Gardner A.V."/>
            <person name="Bailey M.E."/>
            <person name="Deus L.M."/>
            <person name="Earl A.S."/>
            <person name="Gibby P.D."/>
            <person name="Hartmann K.A."/>
            <person name="Liu J.E."/>
            <person name="Manci A.M."/>
            <person name="Nielsen D.A."/>
            <person name="Solomon M.B."/>
            <person name="Breakwell D.P."/>
            <person name="Burnett S.H."/>
            <person name="Grose J.H."/>
        </authorList>
    </citation>
    <scope>NUCLEOTIDE SEQUENCE [LARGE SCALE GENOMIC DNA]</scope>
    <source>
        <strain evidence="2 3">CECT 7799</strain>
    </source>
</reference>